<dbReference type="GO" id="GO:0046933">
    <property type="term" value="F:proton-transporting ATP synthase activity, rotational mechanism"/>
    <property type="evidence" value="ECO:0007669"/>
    <property type="project" value="UniProtKB-UniRule"/>
</dbReference>
<dbReference type="Pfam" id="PF00430">
    <property type="entry name" value="ATP-synt_B"/>
    <property type="match status" value="1"/>
</dbReference>
<evidence type="ECO:0000256" key="15">
    <source>
        <dbReference type="HAMAP-Rule" id="MF_01398"/>
    </source>
</evidence>
<evidence type="ECO:0000256" key="18">
    <source>
        <dbReference type="SAM" id="SignalP"/>
    </source>
</evidence>
<evidence type="ECO:0000256" key="5">
    <source>
        <dbReference type="ARBA" id="ARBA00022692"/>
    </source>
</evidence>
<feature type="coiled-coil region" evidence="17">
    <location>
        <begin position="136"/>
        <end position="163"/>
    </location>
</feature>
<keyword evidence="9 15" id="KW-0472">Membrane</keyword>
<keyword evidence="3 15" id="KW-1003">Cell membrane</keyword>
<evidence type="ECO:0000256" key="13">
    <source>
        <dbReference type="ARBA" id="ARBA00026054"/>
    </source>
</evidence>
<dbReference type="InterPro" id="IPR028987">
    <property type="entry name" value="ATP_synth_B-like_membr_sf"/>
</dbReference>
<evidence type="ECO:0000313" key="20">
    <source>
        <dbReference type="Proteomes" id="UP000032233"/>
    </source>
</evidence>
<dbReference type="PANTHER" id="PTHR33445">
    <property type="entry name" value="ATP SYNTHASE SUBUNIT B', CHLOROPLASTIC"/>
    <property type="match status" value="1"/>
</dbReference>
<keyword evidence="4 15" id="KW-0138">CF(0)</keyword>
<dbReference type="SUPFAM" id="SSF81573">
    <property type="entry name" value="F1F0 ATP synthase subunit B, membrane domain"/>
    <property type="match status" value="1"/>
</dbReference>
<dbReference type="STRING" id="1429043.X474_07900"/>
<accession>A0A0D2J8Q0</accession>
<evidence type="ECO:0000313" key="19">
    <source>
        <dbReference type="EMBL" id="KIX14519.1"/>
    </source>
</evidence>
<feature type="coiled-coil region" evidence="17">
    <location>
        <begin position="56"/>
        <end position="111"/>
    </location>
</feature>
<evidence type="ECO:0000256" key="10">
    <source>
        <dbReference type="ARBA" id="ARBA00023310"/>
    </source>
</evidence>
<comment type="function">
    <text evidence="12">Component of the F(0) channel, it forms part of the peripheral stalk, linking F(1) to F(0). The b'-subunit is a diverged and duplicated form of b found in plants and photosynthetic bacteria.</text>
</comment>
<evidence type="ECO:0000256" key="6">
    <source>
        <dbReference type="ARBA" id="ARBA00022781"/>
    </source>
</evidence>
<comment type="subunit">
    <text evidence="13">F-type ATPases have 2 components, F(1) - the catalytic core - and F(0) - the membrane proton channel. F(1) has five subunits: alpha(3), beta(3), gamma(1), delta(1), epsilon(1). F(0) has four main subunits: a(1), b(2) and c(10-14). The alpha and beta chains form an alternating ring which encloses part of the gamma chain. F(1) is attached to F(0) by a central stalk formed by the gamma and epsilon chains, while a peripheral stalk is formed by the delta and b chains.</text>
</comment>
<evidence type="ECO:0000256" key="1">
    <source>
        <dbReference type="ARBA" id="ARBA00005513"/>
    </source>
</evidence>
<evidence type="ECO:0000256" key="9">
    <source>
        <dbReference type="ARBA" id="ARBA00023136"/>
    </source>
</evidence>
<proteinExistence type="inferred from homology"/>
<keyword evidence="18" id="KW-0732">Signal</keyword>
<dbReference type="GO" id="GO:0012505">
    <property type="term" value="C:endomembrane system"/>
    <property type="evidence" value="ECO:0007669"/>
    <property type="project" value="UniProtKB-SubCell"/>
</dbReference>
<dbReference type="InterPro" id="IPR002146">
    <property type="entry name" value="ATP_synth_b/b'su_bac/chlpt"/>
</dbReference>
<dbReference type="GO" id="GO:0046961">
    <property type="term" value="F:proton-transporting ATPase activity, rotational mechanism"/>
    <property type="evidence" value="ECO:0007669"/>
    <property type="project" value="TreeGrafter"/>
</dbReference>
<dbReference type="AlphaFoldDB" id="A0A0D2J8Q0"/>
<feature type="signal peptide" evidence="18">
    <location>
        <begin position="1"/>
        <end position="22"/>
    </location>
</feature>
<evidence type="ECO:0000256" key="2">
    <source>
        <dbReference type="ARBA" id="ARBA00022448"/>
    </source>
</evidence>
<evidence type="ECO:0000256" key="14">
    <source>
        <dbReference type="ARBA" id="ARBA00037847"/>
    </source>
</evidence>
<dbReference type="CDD" id="cd06503">
    <property type="entry name" value="ATP-synt_Fo_b"/>
    <property type="match status" value="1"/>
</dbReference>
<evidence type="ECO:0000256" key="16">
    <source>
        <dbReference type="RuleBase" id="RU003848"/>
    </source>
</evidence>
<keyword evidence="7 15" id="KW-1133">Transmembrane helix</keyword>
<keyword evidence="17" id="KW-0175">Coiled coil</keyword>
<dbReference type="EMBL" id="AZAC01000010">
    <property type="protein sequence ID" value="KIX14519.1"/>
    <property type="molecule type" value="Genomic_DNA"/>
</dbReference>
<keyword evidence="5 15" id="KW-0812">Transmembrane</keyword>
<comment type="function">
    <text evidence="11 15">F(1)F(0) ATP synthase produces ATP from ADP in the presence of a proton or sodium gradient. F-type ATPases consist of two structural domains, F(1) containing the extramembraneous catalytic core and F(0) containing the membrane proton channel, linked together by a central stalk and a peripheral stalk. During catalysis, ATP synthesis in the catalytic domain of F(1) is coupled via a rotary mechanism of the central stalk subunits to proton translocation.</text>
</comment>
<comment type="subunit">
    <text evidence="15">F-type ATPases have 2 components, F(1) - the catalytic core - and F(0) - the membrane proton channel. F(1) has five subunits: alpha(3), beta(3), gamma(1), delta(1), epsilon(1). F(0) has three main subunits: a(1), b(2) and c(10-14). The alpha and beta chains form an alternating ring which encloses part of the gamma chain. F(1) is attached to F(0) by a central stalk formed by the gamma and epsilon chains, while a peripheral stalk is formed by the delta and b chains.</text>
</comment>
<comment type="subcellular location">
    <subcellularLocation>
        <location evidence="15">Cell membrane</location>
        <topology evidence="15">Single-pass membrane protein</topology>
    </subcellularLocation>
    <subcellularLocation>
        <location evidence="14">Endomembrane system</location>
        <topology evidence="14">Single-pass membrane protein</topology>
    </subcellularLocation>
</comment>
<keyword evidence="10 15" id="KW-0066">ATP synthesis</keyword>
<dbReference type="InterPro" id="IPR050059">
    <property type="entry name" value="ATP_synthase_B_chain"/>
</dbReference>
<dbReference type="NCBIfam" id="TIGR01144">
    <property type="entry name" value="ATP_synt_b"/>
    <property type="match status" value="1"/>
</dbReference>
<dbReference type="HAMAP" id="MF_01398">
    <property type="entry name" value="ATP_synth_b_bprime"/>
    <property type="match status" value="1"/>
</dbReference>
<evidence type="ECO:0000256" key="11">
    <source>
        <dbReference type="ARBA" id="ARBA00025198"/>
    </source>
</evidence>
<dbReference type="Proteomes" id="UP000032233">
    <property type="component" value="Unassembled WGS sequence"/>
</dbReference>
<reference evidence="19 20" key="1">
    <citation type="submission" date="2013-11" db="EMBL/GenBank/DDBJ databases">
        <title>Metagenomic analysis of a methanogenic consortium involved in long chain n-alkane degradation.</title>
        <authorList>
            <person name="Davidova I.A."/>
            <person name="Callaghan A.V."/>
            <person name="Wawrik B."/>
            <person name="Pruitt S."/>
            <person name="Marks C."/>
            <person name="Duncan K.E."/>
            <person name="Suflita J.M."/>
        </authorList>
    </citation>
    <scope>NUCLEOTIDE SEQUENCE [LARGE SCALE GENOMIC DNA]</scope>
    <source>
        <strain evidence="19 20">SPR</strain>
    </source>
</reference>
<evidence type="ECO:0000256" key="17">
    <source>
        <dbReference type="SAM" id="Coils"/>
    </source>
</evidence>
<dbReference type="OrthoDB" id="5471016at2"/>
<dbReference type="GO" id="GO:0045259">
    <property type="term" value="C:proton-transporting ATP synthase complex"/>
    <property type="evidence" value="ECO:0007669"/>
    <property type="project" value="UniProtKB-KW"/>
</dbReference>
<evidence type="ECO:0000256" key="8">
    <source>
        <dbReference type="ARBA" id="ARBA00023065"/>
    </source>
</evidence>
<feature type="transmembrane region" description="Helical" evidence="15">
    <location>
        <begin position="33"/>
        <end position="51"/>
    </location>
</feature>
<evidence type="ECO:0000256" key="4">
    <source>
        <dbReference type="ARBA" id="ARBA00022547"/>
    </source>
</evidence>
<evidence type="ECO:0000256" key="7">
    <source>
        <dbReference type="ARBA" id="ARBA00022989"/>
    </source>
</evidence>
<dbReference type="InterPro" id="IPR005864">
    <property type="entry name" value="ATP_synth_F0_bsu_bac"/>
</dbReference>
<dbReference type="GO" id="GO:0005886">
    <property type="term" value="C:plasma membrane"/>
    <property type="evidence" value="ECO:0007669"/>
    <property type="project" value="UniProtKB-SubCell"/>
</dbReference>
<keyword evidence="8 15" id="KW-0406">Ion transport</keyword>
<gene>
    <name evidence="15" type="primary">atpF</name>
    <name evidence="19" type="ORF">X474_07900</name>
</gene>
<sequence length="187" mass="21083">MRGRLTLLFSLAMLAAPGVALASGGGDAMMMDFVYRIMNFAVLAGVLFFVLKKPLKNGLAGRAQSIKDELEELEAKRERAERDYALMEQRLKDAESERESILEEYREQGVKEKARIIEDAHLLSERIKSQAQFTIEQETKQAKAELRREIADLSAALAEDLVKENITADDQKHLVKDYLAKVGQEVQ</sequence>
<dbReference type="InParanoid" id="A0A0D2J8Q0"/>
<keyword evidence="20" id="KW-1185">Reference proteome</keyword>
<feature type="chain" id="PRO_5002245164" description="ATP synthase subunit b" evidence="18">
    <location>
        <begin position="23"/>
        <end position="187"/>
    </location>
</feature>
<evidence type="ECO:0000256" key="12">
    <source>
        <dbReference type="ARBA" id="ARBA00025614"/>
    </source>
</evidence>
<protein>
    <recommendedName>
        <fullName evidence="15">ATP synthase subunit b</fullName>
    </recommendedName>
    <alternativeName>
        <fullName evidence="15">ATP synthase F(0) sector subunit b</fullName>
    </alternativeName>
    <alternativeName>
        <fullName evidence="15">ATPase subunit I</fullName>
    </alternativeName>
    <alternativeName>
        <fullName evidence="15">F-type ATPase subunit b</fullName>
        <shortName evidence="15">F-ATPase subunit b</shortName>
    </alternativeName>
</protein>
<comment type="similarity">
    <text evidence="1 15 16">Belongs to the ATPase B chain family.</text>
</comment>
<comment type="caution">
    <text evidence="19">The sequence shown here is derived from an EMBL/GenBank/DDBJ whole genome shotgun (WGS) entry which is preliminary data.</text>
</comment>
<dbReference type="RefSeq" id="WP_052514964.1">
    <property type="nucleotide sequence ID" value="NZ_AZAC01000010.1"/>
</dbReference>
<dbReference type="PANTHER" id="PTHR33445:SF1">
    <property type="entry name" value="ATP SYNTHASE SUBUNIT B"/>
    <property type="match status" value="1"/>
</dbReference>
<organism evidence="19 20">
    <name type="scientific">Dethiosulfatarculus sandiegensis</name>
    <dbReference type="NCBI Taxonomy" id="1429043"/>
    <lineage>
        <taxon>Bacteria</taxon>
        <taxon>Pseudomonadati</taxon>
        <taxon>Thermodesulfobacteriota</taxon>
        <taxon>Desulfarculia</taxon>
        <taxon>Desulfarculales</taxon>
        <taxon>Desulfarculaceae</taxon>
        <taxon>Dethiosulfatarculus</taxon>
    </lineage>
</organism>
<name>A0A0D2J8Q0_9BACT</name>
<keyword evidence="2 15" id="KW-0813">Transport</keyword>
<keyword evidence="6 15" id="KW-0375">Hydrogen ion transport</keyword>
<evidence type="ECO:0000256" key="3">
    <source>
        <dbReference type="ARBA" id="ARBA00022475"/>
    </source>
</evidence>